<accession>A0A328DH27</accession>
<dbReference type="Proteomes" id="UP000249390">
    <property type="component" value="Unassembled WGS sequence"/>
</dbReference>
<keyword evidence="2" id="KW-1185">Reference proteome</keyword>
<comment type="caution">
    <text evidence="1">The sequence shown here is derived from an EMBL/GenBank/DDBJ whole genome shotgun (WGS) entry which is preliminary data.</text>
</comment>
<dbReference type="AlphaFoldDB" id="A0A328DH27"/>
<dbReference type="EMBL" id="NQVE01000142">
    <property type="protein sequence ID" value="RAL45062.1"/>
    <property type="molecule type" value="Genomic_DNA"/>
</dbReference>
<evidence type="ECO:0000313" key="1">
    <source>
        <dbReference type="EMBL" id="RAL45062.1"/>
    </source>
</evidence>
<sequence length="53" mass="5962">MDNDTMTSVTSNIDTAYLAEAFAEAKCPTKIQLKTSCRLEALVHYWVKRALVI</sequence>
<reference evidence="1 2" key="1">
    <citation type="submission" date="2018-06" db="EMBL/GenBank/DDBJ databases">
        <title>The Genome of Cuscuta australis (Dodder) Provides Insight into the Evolution of Plant Parasitism.</title>
        <authorList>
            <person name="Liu H."/>
        </authorList>
    </citation>
    <scope>NUCLEOTIDE SEQUENCE [LARGE SCALE GENOMIC DNA]</scope>
    <source>
        <strain evidence="2">cv. Yunnan</strain>
        <tissue evidence="1">Vines</tissue>
    </source>
</reference>
<name>A0A328DH27_9ASTE</name>
<organism evidence="1 2">
    <name type="scientific">Cuscuta australis</name>
    <dbReference type="NCBI Taxonomy" id="267555"/>
    <lineage>
        <taxon>Eukaryota</taxon>
        <taxon>Viridiplantae</taxon>
        <taxon>Streptophyta</taxon>
        <taxon>Embryophyta</taxon>
        <taxon>Tracheophyta</taxon>
        <taxon>Spermatophyta</taxon>
        <taxon>Magnoliopsida</taxon>
        <taxon>eudicotyledons</taxon>
        <taxon>Gunneridae</taxon>
        <taxon>Pentapetalae</taxon>
        <taxon>asterids</taxon>
        <taxon>lamiids</taxon>
        <taxon>Solanales</taxon>
        <taxon>Convolvulaceae</taxon>
        <taxon>Cuscuteae</taxon>
        <taxon>Cuscuta</taxon>
        <taxon>Cuscuta subgen. Grammica</taxon>
        <taxon>Cuscuta sect. Cleistogrammica</taxon>
    </lineage>
</organism>
<gene>
    <name evidence="1" type="ORF">DM860_003821</name>
</gene>
<evidence type="ECO:0000313" key="2">
    <source>
        <dbReference type="Proteomes" id="UP000249390"/>
    </source>
</evidence>
<protein>
    <submittedName>
        <fullName evidence="1">Uncharacterized protein</fullName>
    </submittedName>
</protein>
<proteinExistence type="predicted"/>